<dbReference type="PROSITE" id="PS50932">
    <property type="entry name" value="HTH_LACI_2"/>
    <property type="match status" value="1"/>
</dbReference>
<evidence type="ECO:0000256" key="2">
    <source>
        <dbReference type="ARBA" id="ARBA00023125"/>
    </source>
</evidence>
<dbReference type="InterPro" id="IPR046335">
    <property type="entry name" value="LacI/GalR-like_sensor"/>
</dbReference>
<evidence type="ECO:0000256" key="1">
    <source>
        <dbReference type="ARBA" id="ARBA00023015"/>
    </source>
</evidence>
<protein>
    <recommendedName>
        <fullName evidence="4">HTH lacI-type domain-containing protein</fullName>
    </recommendedName>
</protein>
<sequence>MRSVTIKDVALHAGVSKKTVSRVINKEANVKDETRQKVQEAIDHLGFKRNPLGMALAKNRSFFIALLADNPSPGYIMNLQKGIMKGCREEQMGVFLYDCSYRSPTLVEEIESFIDNTLADGLILAPPLSDKSELLDMLDRKNISYVQIGAKDKTRGDFVDMDAVKAAYDMTSYLLHLKHRDIGFILGHPDQYTSQRCEQGYRMAFADANLKVDESLIVQGYYTYQSGVDAASVLLNRNTPPSAIFASNDEMAVGVLYTAQSRGISVPKQLSIASIDDTPIVTKVWPNITTMRHPLTSIGYRAATFLIGRLKHKHAGANSSVNISESNETFHCDLVIRESTTLFTG</sequence>
<dbReference type="GO" id="GO:0003700">
    <property type="term" value="F:DNA-binding transcription factor activity"/>
    <property type="evidence" value="ECO:0007669"/>
    <property type="project" value="TreeGrafter"/>
</dbReference>
<dbReference type="SMART" id="SM00354">
    <property type="entry name" value="HTH_LACI"/>
    <property type="match status" value="1"/>
</dbReference>
<dbReference type="SUPFAM" id="SSF47413">
    <property type="entry name" value="lambda repressor-like DNA-binding domains"/>
    <property type="match status" value="1"/>
</dbReference>
<dbReference type="eggNOG" id="COG1609">
    <property type="taxonomic scope" value="Bacteria"/>
</dbReference>
<dbReference type="CDD" id="cd01545">
    <property type="entry name" value="PBP1_SalR"/>
    <property type="match status" value="1"/>
</dbReference>
<dbReference type="AlphaFoldDB" id="A0A075P1U2"/>
<dbReference type="Gene3D" id="3.40.50.2300">
    <property type="match status" value="2"/>
</dbReference>
<dbReference type="PROSITE" id="PS00356">
    <property type="entry name" value="HTH_LACI_1"/>
    <property type="match status" value="1"/>
</dbReference>
<dbReference type="GO" id="GO:0000976">
    <property type="term" value="F:transcription cis-regulatory region binding"/>
    <property type="evidence" value="ECO:0007669"/>
    <property type="project" value="TreeGrafter"/>
</dbReference>
<feature type="domain" description="HTH lacI-type" evidence="4">
    <location>
        <begin position="4"/>
        <end position="58"/>
    </location>
</feature>
<evidence type="ECO:0000313" key="5">
    <source>
        <dbReference type="EMBL" id="AIF99743.1"/>
    </source>
</evidence>
<keyword evidence="2" id="KW-0238">DNA-binding</keyword>
<dbReference type="Pfam" id="PF13377">
    <property type="entry name" value="Peripla_BP_3"/>
    <property type="match status" value="1"/>
</dbReference>
<dbReference type="Gene3D" id="1.10.260.40">
    <property type="entry name" value="lambda repressor-like DNA-binding domains"/>
    <property type="match status" value="1"/>
</dbReference>
<dbReference type="CDD" id="cd01392">
    <property type="entry name" value="HTH_LacI"/>
    <property type="match status" value="1"/>
</dbReference>
<evidence type="ECO:0000313" key="6">
    <source>
        <dbReference type="Proteomes" id="UP000056090"/>
    </source>
</evidence>
<dbReference type="Pfam" id="PF00356">
    <property type="entry name" value="LacI"/>
    <property type="match status" value="1"/>
</dbReference>
<dbReference type="InterPro" id="IPR028082">
    <property type="entry name" value="Peripla_BP_I"/>
</dbReference>
<dbReference type="GeneID" id="78256049"/>
<dbReference type="RefSeq" id="WP_044057806.1">
    <property type="nucleotide sequence ID" value="NZ_CBCSKJ010000002.1"/>
</dbReference>
<dbReference type="PRINTS" id="PR00036">
    <property type="entry name" value="HTHLACI"/>
</dbReference>
<proteinExistence type="predicted"/>
<name>A0A075P1U2_9ALTE</name>
<dbReference type="Proteomes" id="UP000056090">
    <property type="component" value="Chromosome"/>
</dbReference>
<dbReference type="PANTHER" id="PTHR30146">
    <property type="entry name" value="LACI-RELATED TRANSCRIPTIONAL REPRESSOR"/>
    <property type="match status" value="1"/>
</dbReference>
<reference evidence="5 6" key="1">
    <citation type="submission" date="2014-06" db="EMBL/GenBank/DDBJ databases">
        <title>Genomes of Alteromonas australica, a world apart.</title>
        <authorList>
            <person name="Gonzaga A."/>
            <person name="Lopez-Perez M."/>
            <person name="Rodriguez-Valera F."/>
        </authorList>
    </citation>
    <scope>NUCLEOTIDE SEQUENCE [LARGE SCALE GENOMIC DNA]</scope>
    <source>
        <strain evidence="5 6">H 17</strain>
    </source>
</reference>
<dbReference type="SUPFAM" id="SSF53822">
    <property type="entry name" value="Periplasmic binding protein-like I"/>
    <property type="match status" value="1"/>
</dbReference>
<accession>A0A075P1U2</accession>
<evidence type="ECO:0000259" key="4">
    <source>
        <dbReference type="PROSITE" id="PS50932"/>
    </source>
</evidence>
<dbReference type="KEGG" id="aal:EP13_14205"/>
<gene>
    <name evidence="5" type="ORF">EP13_14205</name>
</gene>
<dbReference type="InterPro" id="IPR000843">
    <property type="entry name" value="HTH_LacI"/>
</dbReference>
<dbReference type="EMBL" id="CP008849">
    <property type="protein sequence ID" value="AIF99743.1"/>
    <property type="molecule type" value="Genomic_DNA"/>
</dbReference>
<keyword evidence="3" id="KW-0804">Transcription</keyword>
<evidence type="ECO:0000256" key="3">
    <source>
        <dbReference type="ARBA" id="ARBA00023163"/>
    </source>
</evidence>
<keyword evidence="6" id="KW-1185">Reference proteome</keyword>
<dbReference type="PANTHER" id="PTHR30146:SF153">
    <property type="entry name" value="LACTOSE OPERON REPRESSOR"/>
    <property type="match status" value="1"/>
</dbReference>
<dbReference type="InterPro" id="IPR010982">
    <property type="entry name" value="Lambda_DNA-bd_dom_sf"/>
</dbReference>
<keyword evidence="1" id="KW-0805">Transcription regulation</keyword>
<organism evidence="5 6">
    <name type="scientific">Alteromonas australica</name>
    <dbReference type="NCBI Taxonomy" id="589873"/>
    <lineage>
        <taxon>Bacteria</taxon>
        <taxon>Pseudomonadati</taxon>
        <taxon>Pseudomonadota</taxon>
        <taxon>Gammaproteobacteria</taxon>
        <taxon>Alteromonadales</taxon>
        <taxon>Alteromonadaceae</taxon>
        <taxon>Alteromonas/Salinimonas group</taxon>
        <taxon>Alteromonas</taxon>
    </lineage>
</organism>